<evidence type="ECO:0000313" key="2">
    <source>
        <dbReference type="Proteomes" id="UP001634393"/>
    </source>
</evidence>
<dbReference type="EMBL" id="JBJXBP010000073">
    <property type="protein sequence ID" value="KAL3810134.1"/>
    <property type="molecule type" value="Genomic_DNA"/>
</dbReference>
<gene>
    <name evidence="1" type="ORF">ACJIZ3_000064</name>
</gene>
<dbReference type="AlphaFoldDB" id="A0ABD3RBH3"/>
<accession>A0ABD3RBH3</accession>
<sequence>MKSIQCEFPINSFNRVLVRLPASTLEGKVLGLARALPTAASRTATADEVKYNRLGWTHIEWKVHREDILLLGKVEARKQPPKRKTQWVFPKGPEAHFLNLRWLGQRFEAKDRKLLGSNV</sequence>
<reference evidence="1 2" key="1">
    <citation type="submission" date="2024-12" db="EMBL/GenBank/DDBJ databases">
        <title>The unique morphological basis and parallel evolutionary history of personate flowers in Penstemon.</title>
        <authorList>
            <person name="Depatie T.H."/>
            <person name="Wessinger C.A."/>
        </authorList>
    </citation>
    <scope>NUCLEOTIDE SEQUENCE [LARGE SCALE GENOMIC DNA]</scope>
    <source>
        <strain evidence="1">WTNN_2</strain>
        <tissue evidence="1">Leaf</tissue>
    </source>
</reference>
<protein>
    <submittedName>
        <fullName evidence="1">Uncharacterized protein</fullName>
    </submittedName>
</protein>
<organism evidence="1 2">
    <name type="scientific">Penstemon smallii</name>
    <dbReference type="NCBI Taxonomy" id="265156"/>
    <lineage>
        <taxon>Eukaryota</taxon>
        <taxon>Viridiplantae</taxon>
        <taxon>Streptophyta</taxon>
        <taxon>Embryophyta</taxon>
        <taxon>Tracheophyta</taxon>
        <taxon>Spermatophyta</taxon>
        <taxon>Magnoliopsida</taxon>
        <taxon>eudicotyledons</taxon>
        <taxon>Gunneridae</taxon>
        <taxon>Pentapetalae</taxon>
        <taxon>asterids</taxon>
        <taxon>lamiids</taxon>
        <taxon>Lamiales</taxon>
        <taxon>Plantaginaceae</taxon>
        <taxon>Cheloneae</taxon>
        <taxon>Penstemon</taxon>
    </lineage>
</organism>
<evidence type="ECO:0000313" key="1">
    <source>
        <dbReference type="EMBL" id="KAL3810134.1"/>
    </source>
</evidence>
<keyword evidence="2" id="KW-1185">Reference proteome</keyword>
<comment type="caution">
    <text evidence="1">The sequence shown here is derived from an EMBL/GenBank/DDBJ whole genome shotgun (WGS) entry which is preliminary data.</text>
</comment>
<name>A0ABD3RBH3_9LAMI</name>
<dbReference type="Proteomes" id="UP001634393">
    <property type="component" value="Unassembled WGS sequence"/>
</dbReference>
<proteinExistence type="predicted"/>